<dbReference type="SUPFAM" id="SSF55797">
    <property type="entry name" value="PR-1-like"/>
    <property type="match status" value="1"/>
</dbReference>
<gene>
    <name evidence="4" type="ORF">NZD89_06965</name>
</gene>
<keyword evidence="2" id="KW-0732">Signal</keyword>
<dbReference type="Gene3D" id="3.40.33.10">
    <property type="entry name" value="CAP"/>
    <property type="match status" value="1"/>
</dbReference>
<feature type="signal peptide" evidence="2">
    <location>
        <begin position="1"/>
        <end position="25"/>
    </location>
</feature>
<evidence type="ECO:0000256" key="2">
    <source>
        <dbReference type="SAM" id="SignalP"/>
    </source>
</evidence>
<sequence>MLKKTMIGFAVTSLSAVGMAGPVLAATNTNSGTSVNAQTYTFTSWNQVDNWLQHYFETSPASYAIQAPVQKPVTPTQTTQTSVQKSVPVHQTASTTNAQSQTSQASTTSQTSGTSVPTYVQQVVNLVNQERQKNGVAPLTISQSLDNVAQTKAQDMINENYFDHTSPKYGSPFNMMTTFGIHYTYAGENIAAGQPDAATVMQDWMNSPGHRANILNPNYTEIGVGEVHGGSYGTYWVQEFIHP</sequence>
<name>A0ABY6ZJM7_9BACL</name>
<dbReference type="NCBIfam" id="TIGR02909">
    <property type="entry name" value="spore_YkwD"/>
    <property type="match status" value="1"/>
</dbReference>
<dbReference type="EMBL" id="CP104067">
    <property type="protein sequence ID" value="WAH43133.1"/>
    <property type="molecule type" value="Genomic_DNA"/>
</dbReference>
<proteinExistence type="predicted"/>
<dbReference type="Proteomes" id="UP001164761">
    <property type="component" value="Chromosome"/>
</dbReference>
<evidence type="ECO:0000256" key="1">
    <source>
        <dbReference type="SAM" id="MobiDB-lite"/>
    </source>
</evidence>
<evidence type="ECO:0000313" key="4">
    <source>
        <dbReference type="EMBL" id="WAH43133.1"/>
    </source>
</evidence>
<feature type="chain" id="PRO_5045701110" evidence="2">
    <location>
        <begin position="26"/>
        <end position="243"/>
    </location>
</feature>
<dbReference type="InterPro" id="IPR014044">
    <property type="entry name" value="CAP_dom"/>
</dbReference>
<dbReference type="PANTHER" id="PTHR31157">
    <property type="entry name" value="SCP DOMAIN-CONTAINING PROTEIN"/>
    <property type="match status" value="1"/>
</dbReference>
<reference evidence="4" key="1">
    <citation type="submission" date="2022-08" db="EMBL/GenBank/DDBJ databases">
        <title>Alicyclobacillus fastidiosus DSM 17978, complete genome.</title>
        <authorList>
            <person name="Wang Q."/>
            <person name="Cai R."/>
            <person name="Wang Z."/>
        </authorList>
    </citation>
    <scope>NUCLEOTIDE SEQUENCE</scope>
    <source>
        <strain evidence="4">DSM 17978</strain>
    </source>
</reference>
<evidence type="ECO:0000313" key="5">
    <source>
        <dbReference type="Proteomes" id="UP001164761"/>
    </source>
</evidence>
<evidence type="ECO:0000259" key="3">
    <source>
        <dbReference type="Pfam" id="PF00188"/>
    </source>
</evidence>
<dbReference type="RefSeq" id="WP_268007008.1">
    <property type="nucleotide sequence ID" value="NZ_BSUT01000001.1"/>
</dbReference>
<organism evidence="4 5">
    <name type="scientific">Alicyclobacillus fastidiosus</name>
    <dbReference type="NCBI Taxonomy" id="392011"/>
    <lineage>
        <taxon>Bacteria</taxon>
        <taxon>Bacillati</taxon>
        <taxon>Bacillota</taxon>
        <taxon>Bacilli</taxon>
        <taxon>Bacillales</taxon>
        <taxon>Alicyclobacillaceae</taxon>
        <taxon>Alicyclobacillus</taxon>
    </lineage>
</organism>
<dbReference type="InterPro" id="IPR035940">
    <property type="entry name" value="CAP_sf"/>
</dbReference>
<feature type="region of interest" description="Disordered" evidence="1">
    <location>
        <begin position="75"/>
        <end position="115"/>
    </location>
</feature>
<dbReference type="Pfam" id="PF00188">
    <property type="entry name" value="CAP"/>
    <property type="match status" value="1"/>
</dbReference>
<dbReference type="CDD" id="cd05379">
    <property type="entry name" value="CAP_bacterial"/>
    <property type="match status" value="1"/>
</dbReference>
<dbReference type="InterPro" id="IPR014258">
    <property type="entry name" value="CAP_domain_YkwD-like"/>
</dbReference>
<accession>A0ABY6ZJM7</accession>
<dbReference type="PANTHER" id="PTHR31157:SF1">
    <property type="entry name" value="SCP DOMAIN-CONTAINING PROTEIN"/>
    <property type="match status" value="1"/>
</dbReference>
<feature type="domain" description="SCP" evidence="3">
    <location>
        <begin position="124"/>
        <end position="240"/>
    </location>
</feature>
<protein>
    <submittedName>
        <fullName evidence="4">CAP domain-containing protein</fullName>
    </submittedName>
</protein>
<keyword evidence="5" id="KW-1185">Reference proteome</keyword>